<keyword evidence="1" id="KW-0472">Membrane</keyword>
<feature type="transmembrane region" description="Helical" evidence="1">
    <location>
        <begin position="82"/>
        <end position="100"/>
    </location>
</feature>
<keyword evidence="1" id="KW-0812">Transmembrane</keyword>
<comment type="caution">
    <text evidence="2">The sequence shown here is derived from an EMBL/GenBank/DDBJ whole genome shotgun (WGS) entry which is preliminary data.</text>
</comment>
<keyword evidence="1" id="KW-1133">Transmembrane helix</keyword>
<evidence type="ECO:0000256" key="1">
    <source>
        <dbReference type="SAM" id="Phobius"/>
    </source>
</evidence>
<reference evidence="2" key="2">
    <citation type="submission" date="2021-04" db="EMBL/GenBank/DDBJ databases">
        <authorList>
            <person name="Gilroy R."/>
        </authorList>
    </citation>
    <scope>NUCLEOTIDE SEQUENCE</scope>
    <source>
        <strain evidence="2">CHK189-11263</strain>
    </source>
</reference>
<sequence length="106" mass="11934">MDQRSLTLLAVLFWVVLALSLVCILWMFFSLARQGDERRKAILTRACCHTFYTVVVLLVLGVAESLFRSLTGADYPSVEFNALILLALVAVLYTVNLFWCTRKMGG</sequence>
<reference evidence="2" key="1">
    <citation type="journal article" date="2021" name="PeerJ">
        <title>Extensive microbial diversity within the chicken gut microbiome revealed by metagenomics and culture.</title>
        <authorList>
            <person name="Gilroy R."/>
            <person name="Ravi A."/>
            <person name="Getino M."/>
            <person name="Pursley I."/>
            <person name="Horton D.L."/>
            <person name="Alikhan N.F."/>
            <person name="Baker D."/>
            <person name="Gharbi K."/>
            <person name="Hall N."/>
            <person name="Watson M."/>
            <person name="Adriaenssens E.M."/>
            <person name="Foster-Nyarko E."/>
            <person name="Jarju S."/>
            <person name="Secka A."/>
            <person name="Antonio M."/>
            <person name="Oren A."/>
            <person name="Chaudhuri R.R."/>
            <person name="La Ragione R."/>
            <person name="Hildebrand F."/>
            <person name="Pallen M.J."/>
        </authorList>
    </citation>
    <scope>NUCLEOTIDE SEQUENCE</scope>
    <source>
        <strain evidence="2">CHK189-11263</strain>
    </source>
</reference>
<protein>
    <submittedName>
        <fullName evidence="2">Uncharacterized protein</fullName>
    </submittedName>
</protein>
<dbReference type="EMBL" id="DWYC01000019">
    <property type="protein sequence ID" value="HJB56280.1"/>
    <property type="molecule type" value="Genomic_DNA"/>
</dbReference>
<dbReference type="AlphaFoldDB" id="A0A9D2S5M0"/>
<gene>
    <name evidence="2" type="ORF">H9714_01870</name>
</gene>
<feature type="transmembrane region" description="Helical" evidence="1">
    <location>
        <begin position="6"/>
        <end position="29"/>
    </location>
</feature>
<name>A0A9D2S5M0_9FIRM</name>
<feature type="transmembrane region" description="Helical" evidence="1">
    <location>
        <begin position="41"/>
        <end position="62"/>
    </location>
</feature>
<evidence type="ECO:0000313" key="3">
    <source>
        <dbReference type="Proteomes" id="UP000824208"/>
    </source>
</evidence>
<accession>A0A9D2S5M0</accession>
<proteinExistence type="predicted"/>
<evidence type="ECO:0000313" key="2">
    <source>
        <dbReference type="EMBL" id="HJB56280.1"/>
    </source>
</evidence>
<dbReference type="Proteomes" id="UP000824208">
    <property type="component" value="Unassembled WGS sequence"/>
</dbReference>
<organism evidence="2 3">
    <name type="scientific">Candidatus Flavonifractor intestinipullorum</name>
    <dbReference type="NCBI Taxonomy" id="2838587"/>
    <lineage>
        <taxon>Bacteria</taxon>
        <taxon>Bacillati</taxon>
        <taxon>Bacillota</taxon>
        <taxon>Clostridia</taxon>
        <taxon>Eubacteriales</taxon>
        <taxon>Oscillospiraceae</taxon>
        <taxon>Flavonifractor</taxon>
    </lineage>
</organism>